<proteinExistence type="predicted"/>
<gene>
    <name evidence="2" type="ORF">Q2T77_24500</name>
</gene>
<comment type="caution">
    <text evidence="2">The sequence shown here is derived from an EMBL/GenBank/DDBJ whole genome shotgun (WGS) entry which is preliminary data.</text>
</comment>
<accession>A0ABT8S964</accession>
<evidence type="ECO:0000313" key="3">
    <source>
        <dbReference type="Proteomes" id="UP001169027"/>
    </source>
</evidence>
<sequence>MTSCTEAKFYLKNCPGTQMDGNQDDVPCGQQWCTGPLPLKAGSNLCAAVAQTTPEAAARGDPQVNAGRSECRHQERQLVGRTSSNRAFRHRRLERQSPEALD</sequence>
<keyword evidence="3" id="KW-1185">Reference proteome</keyword>
<feature type="compositionally biased region" description="Basic and acidic residues" evidence="1">
    <location>
        <begin position="69"/>
        <end position="78"/>
    </location>
</feature>
<dbReference type="Proteomes" id="UP001169027">
    <property type="component" value="Unassembled WGS sequence"/>
</dbReference>
<name>A0ABT8S964_9BURK</name>
<evidence type="ECO:0000313" key="2">
    <source>
        <dbReference type="EMBL" id="MDO1535450.1"/>
    </source>
</evidence>
<evidence type="ECO:0000256" key="1">
    <source>
        <dbReference type="SAM" id="MobiDB-lite"/>
    </source>
</evidence>
<protein>
    <submittedName>
        <fullName evidence="2">Uncharacterized protein</fullName>
    </submittedName>
</protein>
<feature type="region of interest" description="Disordered" evidence="1">
    <location>
        <begin position="55"/>
        <end position="102"/>
    </location>
</feature>
<dbReference type="EMBL" id="JAUKVY010000020">
    <property type="protein sequence ID" value="MDO1535450.1"/>
    <property type="molecule type" value="Genomic_DNA"/>
</dbReference>
<organism evidence="2 3">
    <name type="scientific">Variovorax ginsengisoli</name>
    <dbReference type="NCBI Taxonomy" id="363844"/>
    <lineage>
        <taxon>Bacteria</taxon>
        <taxon>Pseudomonadati</taxon>
        <taxon>Pseudomonadota</taxon>
        <taxon>Betaproteobacteria</taxon>
        <taxon>Burkholderiales</taxon>
        <taxon>Comamonadaceae</taxon>
        <taxon>Variovorax</taxon>
    </lineage>
</organism>
<reference evidence="2" key="1">
    <citation type="submission" date="2023-06" db="EMBL/GenBank/DDBJ databases">
        <authorList>
            <person name="Jiang Y."/>
            <person name="Liu Q."/>
        </authorList>
    </citation>
    <scope>NUCLEOTIDE SEQUENCE</scope>
    <source>
        <strain evidence="2">CGMCC 1.12090</strain>
    </source>
</reference>